<organism evidence="2 3">
    <name type="scientific">Heliocybe sulcata</name>
    <dbReference type="NCBI Taxonomy" id="5364"/>
    <lineage>
        <taxon>Eukaryota</taxon>
        <taxon>Fungi</taxon>
        <taxon>Dikarya</taxon>
        <taxon>Basidiomycota</taxon>
        <taxon>Agaricomycotina</taxon>
        <taxon>Agaricomycetes</taxon>
        <taxon>Gloeophyllales</taxon>
        <taxon>Gloeophyllaceae</taxon>
        <taxon>Heliocybe</taxon>
    </lineage>
</organism>
<evidence type="ECO:0000313" key="2">
    <source>
        <dbReference type="EMBL" id="TFK50794.1"/>
    </source>
</evidence>
<keyword evidence="1" id="KW-1133">Transmembrane helix</keyword>
<accession>A0A5C3MZM9</accession>
<dbReference type="Proteomes" id="UP000305948">
    <property type="component" value="Unassembled WGS sequence"/>
</dbReference>
<reference evidence="2 3" key="1">
    <citation type="journal article" date="2019" name="Nat. Ecol. Evol.">
        <title>Megaphylogeny resolves global patterns of mushroom evolution.</title>
        <authorList>
            <person name="Varga T."/>
            <person name="Krizsan K."/>
            <person name="Foldi C."/>
            <person name="Dima B."/>
            <person name="Sanchez-Garcia M."/>
            <person name="Sanchez-Ramirez S."/>
            <person name="Szollosi G.J."/>
            <person name="Szarkandi J.G."/>
            <person name="Papp V."/>
            <person name="Albert L."/>
            <person name="Andreopoulos W."/>
            <person name="Angelini C."/>
            <person name="Antonin V."/>
            <person name="Barry K.W."/>
            <person name="Bougher N.L."/>
            <person name="Buchanan P."/>
            <person name="Buyck B."/>
            <person name="Bense V."/>
            <person name="Catcheside P."/>
            <person name="Chovatia M."/>
            <person name="Cooper J."/>
            <person name="Damon W."/>
            <person name="Desjardin D."/>
            <person name="Finy P."/>
            <person name="Geml J."/>
            <person name="Haridas S."/>
            <person name="Hughes K."/>
            <person name="Justo A."/>
            <person name="Karasinski D."/>
            <person name="Kautmanova I."/>
            <person name="Kiss B."/>
            <person name="Kocsube S."/>
            <person name="Kotiranta H."/>
            <person name="LaButti K.M."/>
            <person name="Lechner B.E."/>
            <person name="Liimatainen K."/>
            <person name="Lipzen A."/>
            <person name="Lukacs Z."/>
            <person name="Mihaltcheva S."/>
            <person name="Morgado L.N."/>
            <person name="Niskanen T."/>
            <person name="Noordeloos M.E."/>
            <person name="Ohm R.A."/>
            <person name="Ortiz-Santana B."/>
            <person name="Ovrebo C."/>
            <person name="Racz N."/>
            <person name="Riley R."/>
            <person name="Savchenko A."/>
            <person name="Shiryaev A."/>
            <person name="Soop K."/>
            <person name="Spirin V."/>
            <person name="Szebenyi C."/>
            <person name="Tomsovsky M."/>
            <person name="Tulloss R.E."/>
            <person name="Uehling J."/>
            <person name="Grigoriev I.V."/>
            <person name="Vagvolgyi C."/>
            <person name="Papp T."/>
            <person name="Martin F.M."/>
            <person name="Miettinen O."/>
            <person name="Hibbett D.S."/>
            <person name="Nagy L.G."/>
        </authorList>
    </citation>
    <scope>NUCLEOTIDE SEQUENCE [LARGE SCALE GENOMIC DNA]</scope>
    <source>
        <strain evidence="2 3">OMC1185</strain>
    </source>
</reference>
<name>A0A5C3MZM9_9AGAM</name>
<evidence type="ECO:0000256" key="1">
    <source>
        <dbReference type="SAM" id="Phobius"/>
    </source>
</evidence>
<proteinExistence type="predicted"/>
<feature type="transmembrane region" description="Helical" evidence="1">
    <location>
        <begin position="16"/>
        <end position="39"/>
    </location>
</feature>
<sequence length="52" mass="5680">METGTSAHWEQSMSPAFVPILGTCILSPYGTSVACYASFEKKMRTPEARPGR</sequence>
<protein>
    <submittedName>
        <fullName evidence="2">Uncharacterized protein</fullName>
    </submittedName>
</protein>
<gene>
    <name evidence="2" type="ORF">OE88DRAFT_1659879</name>
</gene>
<evidence type="ECO:0000313" key="3">
    <source>
        <dbReference type="Proteomes" id="UP000305948"/>
    </source>
</evidence>
<keyword evidence="1" id="KW-0472">Membrane</keyword>
<dbReference type="AlphaFoldDB" id="A0A5C3MZM9"/>
<dbReference type="EMBL" id="ML213512">
    <property type="protein sequence ID" value="TFK50794.1"/>
    <property type="molecule type" value="Genomic_DNA"/>
</dbReference>
<keyword evidence="3" id="KW-1185">Reference proteome</keyword>
<keyword evidence="1" id="KW-0812">Transmembrane</keyword>